<dbReference type="InterPro" id="IPR013563">
    <property type="entry name" value="Oligopep_ABC_C"/>
</dbReference>
<reference evidence="7 8" key="1">
    <citation type="submission" date="2017-01" db="EMBL/GenBank/DDBJ databases">
        <authorList>
            <person name="Mah S.A."/>
            <person name="Swanson W.J."/>
            <person name="Moy G.W."/>
            <person name="Vacquier V.D."/>
        </authorList>
    </citation>
    <scope>NUCLEOTIDE SEQUENCE [LARGE SCALE GENOMIC DNA]</scope>
    <source>
        <strain evidence="7 8">DSM 26375</strain>
    </source>
</reference>
<comment type="subcellular location">
    <subcellularLocation>
        <location evidence="1">Cell inner membrane</location>
        <topology evidence="1">Peripheral membrane protein</topology>
    </subcellularLocation>
</comment>
<dbReference type="PROSITE" id="PS00211">
    <property type="entry name" value="ABC_TRANSPORTER_1"/>
    <property type="match status" value="1"/>
</dbReference>
<evidence type="ECO:0000256" key="5">
    <source>
        <dbReference type="ARBA" id="ARBA00022840"/>
    </source>
</evidence>
<dbReference type="PANTHER" id="PTHR43776:SF7">
    <property type="entry name" value="D,D-DIPEPTIDE TRANSPORT ATP-BINDING PROTEIN DDPF-RELATED"/>
    <property type="match status" value="1"/>
</dbReference>
<dbReference type="Pfam" id="PF08352">
    <property type="entry name" value="oligo_HPY"/>
    <property type="match status" value="1"/>
</dbReference>
<dbReference type="Proteomes" id="UP000186141">
    <property type="component" value="Unassembled WGS sequence"/>
</dbReference>
<dbReference type="STRING" id="1086013.SAMN05421774_103299"/>
<dbReference type="GO" id="GO:0015833">
    <property type="term" value="P:peptide transport"/>
    <property type="evidence" value="ECO:0007669"/>
    <property type="project" value="InterPro"/>
</dbReference>
<feature type="domain" description="ABC transporter" evidence="6">
    <location>
        <begin position="14"/>
        <end position="270"/>
    </location>
</feature>
<comment type="similarity">
    <text evidence="2">Belongs to the ABC transporter superfamily.</text>
</comment>
<dbReference type="NCBIfam" id="TIGR01727">
    <property type="entry name" value="oligo_HPY"/>
    <property type="match status" value="1"/>
</dbReference>
<dbReference type="CDD" id="cd03257">
    <property type="entry name" value="ABC_NikE_OppD_transporters"/>
    <property type="match status" value="1"/>
</dbReference>
<keyword evidence="4" id="KW-0547">Nucleotide-binding</keyword>
<keyword evidence="3" id="KW-0813">Transport</keyword>
<dbReference type="GO" id="GO:0016887">
    <property type="term" value="F:ATP hydrolysis activity"/>
    <property type="evidence" value="ECO:0007669"/>
    <property type="project" value="InterPro"/>
</dbReference>
<dbReference type="GO" id="GO:0055085">
    <property type="term" value="P:transmembrane transport"/>
    <property type="evidence" value="ECO:0007669"/>
    <property type="project" value="UniProtKB-ARBA"/>
</dbReference>
<organism evidence="7 8">
    <name type="scientific">Gemmobacter megaterium</name>
    <dbReference type="NCBI Taxonomy" id="1086013"/>
    <lineage>
        <taxon>Bacteria</taxon>
        <taxon>Pseudomonadati</taxon>
        <taxon>Pseudomonadota</taxon>
        <taxon>Alphaproteobacteria</taxon>
        <taxon>Rhodobacterales</taxon>
        <taxon>Paracoccaceae</taxon>
        <taxon>Gemmobacter</taxon>
    </lineage>
</organism>
<dbReference type="PROSITE" id="PS50893">
    <property type="entry name" value="ABC_TRANSPORTER_2"/>
    <property type="match status" value="1"/>
</dbReference>
<protein>
    <submittedName>
        <fullName evidence="7">Peptide/nickel transport system ATP-binding protein</fullName>
    </submittedName>
</protein>
<dbReference type="GO" id="GO:0005886">
    <property type="term" value="C:plasma membrane"/>
    <property type="evidence" value="ECO:0007669"/>
    <property type="project" value="UniProtKB-SubCell"/>
</dbReference>
<dbReference type="InterPro" id="IPR050319">
    <property type="entry name" value="ABC_transp_ATP-bind"/>
</dbReference>
<dbReference type="Pfam" id="PF00005">
    <property type="entry name" value="ABC_tran"/>
    <property type="match status" value="1"/>
</dbReference>
<dbReference type="PANTHER" id="PTHR43776">
    <property type="entry name" value="TRANSPORT ATP-BINDING PROTEIN"/>
    <property type="match status" value="1"/>
</dbReference>
<dbReference type="SUPFAM" id="SSF52540">
    <property type="entry name" value="P-loop containing nucleoside triphosphate hydrolases"/>
    <property type="match status" value="1"/>
</dbReference>
<dbReference type="FunFam" id="3.40.50.300:FF:000016">
    <property type="entry name" value="Oligopeptide ABC transporter ATP-binding component"/>
    <property type="match status" value="1"/>
</dbReference>
<evidence type="ECO:0000256" key="2">
    <source>
        <dbReference type="ARBA" id="ARBA00005417"/>
    </source>
</evidence>
<evidence type="ECO:0000256" key="3">
    <source>
        <dbReference type="ARBA" id="ARBA00022448"/>
    </source>
</evidence>
<sequence>MSPCAHDTAASAMIEVRDLARHYTMQAGLMDRLRGRQPLRLRAVDGVSFDLAPGEVLGLVGESGCGKSTTGRLLVGLEEPAAGSVRIGSEDAMALRRTDRRAFHRRVQMVFQDPYGSLNPYLTISEIIARPLIYQGHKRGPDLYARVTVALEQAGLTPAAQFLTRHPHQLSGGQRQRVCIARAIVLDPSVLVADEPISMLDVSIKWGIIRLLKRLVAERNISLLYITHDLATVGAICDRIAIMYLGRIVEIGPVDQVLAAPRHPYTAALVSAIPVAVPGGKRPPPEISGAIPDAAQIPPGCRFAPRCPRASDLCRSTEPTMTGSSRWHVACHHPATGATA</sequence>
<dbReference type="AlphaFoldDB" id="A0A1N7ND10"/>
<dbReference type="InterPro" id="IPR027417">
    <property type="entry name" value="P-loop_NTPase"/>
</dbReference>
<dbReference type="InterPro" id="IPR003439">
    <property type="entry name" value="ABC_transporter-like_ATP-bd"/>
</dbReference>
<evidence type="ECO:0000259" key="6">
    <source>
        <dbReference type="PROSITE" id="PS50893"/>
    </source>
</evidence>
<evidence type="ECO:0000256" key="4">
    <source>
        <dbReference type="ARBA" id="ARBA00022741"/>
    </source>
</evidence>
<dbReference type="SMART" id="SM00382">
    <property type="entry name" value="AAA"/>
    <property type="match status" value="1"/>
</dbReference>
<name>A0A1N7ND10_9RHOB</name>
<proteinExistence type="inferred from homology"/>
<dbReference type="GO" id="GO:0005524">
    <property type="term" value="F:ATP binding"/>
    <property type="evidence" value="ECO:0007669"/>
    <property type="project" value="UniProtKB-KW"/>
</dbReference>
<evidence type="ECO:0000313" key="8">
    <source>
        <dbReference type="Proteomes" id="UP000186141"/>
    </source>
</evidence>
<dbReference type="Gene3D" id="3.40.50.300">
    <property type="entry name" value="P-loop containing nucleotide triphosphate hydrolases"/>
    <property type="match status" value="1"/>
</dbReference>
<keyword evidence="8" id="KW-1185">Reference proteome</keyword>
<accession>A0A1N7ND10</accession>
<dbReference type="InterPro" id="IPR003593">
    <property type="entry name" value="AAA+_ATPase"/>
</dbReference>
<evidence type="ECO:0000313" key="7">
    <source>
        <dbReference type="EMBL" id="SIS96170.1"/>
    </source>
</evidence>
<dbReference type="EMBL" id="FTOT01000003">
    <property type="protein sequence ID" value="SIS96170.1"/>
    <property type="molecule type" value="Genomic_DNA"/>
</dbReference>
<keyword evidence="5 7" id="KW-0067">ATP-binding</keyword>
<evidence type="ECO:0000256" key="1">
    <source>
        <dbReference type="ARBA" id="ARBA00004417"/>
    </source>
</evidence>
<dbReference type="InterPro" id="IPR017871">
    <property type="entry name" value="ABC_transporter-like_CS"/>
</dbReference>
<gene>
    <name evidence="7" type="ORF">SAMN05421774_103299</name>
</gene>